<dbReference type="SUPFAM" id="SSF47923">
    <property type="entry name" value="Ypt/Rab-GAP domain of gyp1p"/>
    <property type="match status" value="2"/>
</dbReference>
<feature type="domain" description="Rab-GAP TBC" evidence="1">
    <location>
        <begin position="129"/>
        <end position="326"/>
    </location>
</feature>
<name>A0AAV0BDM1_PHAPC</name>
<organism evidence="2 3">
    <name type="scientific">Phakopsora pachyrhizi</name>
    <name type="common">Asian soybean rust disease fungus</name>
    <dbReference type="NCBI Taxonomy" id="170000"/>
    <lineage>
        <taxon>Eukaryota</taxon>
        <taxon>Fungi</taxon>
        <taxon>Dikarya</taxon>
        <taxon>Basidiomycota</taxon>
        <taxon>Pucciniomycotina</taxon>
        <taxon>Pucciniomycetes</taxon>
        <taxon>Pucciniales</taxon>
        <taxon>Phakopsoraceae</taxon>
        <taxon>Phakopsora</taxon>
    </lineage>
</organism>
<keyword evidence="3" id="KW-1185">Reference proteome</keyword>
<dbReference type="GO" id="GO:0005096">
    <property type="term" value="F:GTPase activator activity"/>
    <property type="evidence" value="ECO:0007669"/>
    <property type="project" value="TreeGrafter"/>
</dbReference>
<reference evidence="2" key="1">
    <citation type="submission" date="2022-06" db="EMBL/GenBank/DDBJ databases">
        <authorList>
            <consortium name="SYNGENTA / RWTH Aachen University"/>
        </authorList>
    </citation>
    <scope>NUCLEOTIDE SEQUENCE</scope>
</reference>
<dbReference type="PROSITE" id="PS50086">
    <property type="entry name" value="TBC_RABGAP"/>
    <property type="match status" value="1"/>
</dbReference>
<proteinExistence type="predicted"/>
<dbReference type="PANTHER" id="PTHR47219:SF15">
    <property type="entry name" value="TBC1 DOMAIN FAMILY MEMBER 12 ISOFORM X1"/>
    <property type="match status" value="1"/>
</dbReference>
<dbReference type="PANTHER" id="PTHR47219">
    <property type="entry name" value="RAB GTPASE-ACTIVATING PROTEIN 1-LIKE"/>
    <property type="match status" value="1"/>
</dbReference>
<dbReference type="InterPro" id="IPR000195">
    <property type="entry name" value="Rab-GAP-TBC_dom"/>
</dbReference>
<dbReference type="Proteomes" id="UP001153365">
    <property type="component" value="Unassembled WGS sequence"/>
</dbReference>
<gene>
    <name evidence="2" type="ORF">PPACK8108_LOCUS19909</name>
</gene>
<dbReference type="Gene3D" id="1.10.10.750">
    <property type="entry name" value="Ypt/Rab-GAP domain of gyp1p, domain 1"/>
    <property type="match status" value="1"/>
</dbReference>
<dbReference type="Pfam" id="PF00566">
    <property type="entry name" value="RabGAP-TBC"/>
    <property type="match status" value="1"/>
</dbReference>
<sequence>MAPPPRPAEKSRAGKRALAAIQGGGGLGVRGPKASILQRVISRTRPKDLPPKAPEEDQKHLKEFSEMMAASLETRKREASLEIQRKLAREQMIASYQPTWEKEVLPNWKTVLRDDQSGKELRKMWWLGTMPPRHRGRLWHQCIGNAGAVGRSAYMKSVSLAKSLMSSTPSRFPDDVLRSIDEDISRTLPRLKLFQEDRPMHSDFRQVLLAWSVFWRERPYYPTGSSHVAALLLINMPPADAFLSLVNLTRKSCLSYFYNQKVSEIEGFYRIFENLFSESMPKLYKNFRERRLLPSFYLEPWIRSVYISHLPLELSTRIMDVFVLEGDSFLFRVALTILETLEARLYNPDRLELEAVLSGTDRGSRLLVVRNQMLKQGSNVERSIDDVGVDESYEEMGCDEERIFKSLNERSWNENLWDRLVARELPD</sequence>
<dbReference type="AlphaFoldDB" id="A0AAV0BDM1"/>
<dbReference type="Gene3D" id="1.10.8.270">
    <property type="entry name" value="putative rabgap domain of human tbc1 domain family member 14 like domains"/>
    <property type="match status" value="1"/>
</dbReference>
<dbReference type="GO" id="GO:0031267">
    <property type="term" value="F:small GTPase binding"/>
    <property type="evidence" value="ECO:0007669"/>
    <property type="project" value="TreeGrafter"/>
</dbReference>
<dbReference type="Gene3D" id="1.10.472.80">
    <property type="entry name" value="Ypt/Rab-GAP domain of gyp1p, domain 3"/>
    <property type="match status" value="1"/>
</dbReference>
<dbReference type="EMBL" id="CALTRL010005721">
    <property type="protein sequence ID" value="CAH7685394.1"/>
    <property type="molecule type" value="Genomic_DNA"/>
</dbReference>
<protein>
    <submittedName>
        <fullName evidence="2">Rab-GTPase-TBC domain-domain-containing protein</fullName>
    </submittedName>
</protein>
<evidence type="ECO:0000313" key="3">
    <source>
        <dbReference type="Proteomes" id="UP001153365"/>
    </source>
</evidence>
<comment type="caution">
    <text evidence="2">The sequence shown here is derived from an EMBL/GenBank/DDBJ whole genome shotgun (WGS) entry which is preliminary data.</text>
</comment>
<evidence type="ECO:0000259" key="1">
    <source>
        <dbReference type="PROSITE" id="PS50086"/>
    </source>
</evidence>
<dbReference type="SMART" id="SM00164">
    <property type="entry name" value="TBC"/>
    <property type="match status" value="1"/>
</dbReference>
<evidence type="ECO:0000313" key="2">
    <source>
        <dbReference type="EMBL" id="CAH7685394.1"/>
    </source>
</evidence>
<dbReference type="InterPro" id="IPR035969">
    <property type="entry name" value="Rab-GAP_TBC_sf"/>
</dbReference>
<dbReference type="InterPro" id="IPR050302">
    <property type="entry name" value="Rab_GAP_TBC_domain"/>
</dbReference>
<accession>A0AAV0BDM1</accession>